<evidence type="ECO:0000313" key="3">
    <source>
        <dbReference type="Proteomes" id="UP000770717"/>
    </source>
</evidence>
<comment type="caution">
    <text evidence="2">The sequence shown here is derived from an EMBL/GenBank/DDBJ whole genome shotgun (WGS) entry which is preliminary data.</text>
</comment>
<dbReference type="Proteomes" id="UP000770717">
    <property type="component" value="Unassembled WGS sequence"/>
</dbReference>
<accession>A0A8J6EIR2</accession>
<dbReference type="EMBL" id="WNTK01000443">
    <property type="protein sequence ID" value="KAG9469710.1"/>
    <property type="molecule type" value="Genomic_DNA"/>
</dbReference>
<organism evidence="2 3">
    <name type="scientific">Eleutherodactylus coqui</name>
    <name type="common">Puerto Rican coqui</name>
    <dbReference type="NCBI Taxonomy" id="57060"/>
    <lineage>
        <taxon>Eukaryota</taxon>
        <taxon>Metazoa</taxon>
        <taxon>Chordata</taxon>
        <taxon>Craniata</taxon>
        <taxon>Vertebrata</taxon>
        <taxon>Euteleostomi</taxon>
        <taxon>Amphibia</taxon>
        <taxon>Batrachia</taxon>
        <taxon>Anura</taxon>
        <taxon>Neobatrachia</taxon>
        <taxon>Hyloidea</taxon>
        <taxon>Eleutherodactylidae</taxon>
        <taxon>Eleutherodactylinae</taxon>
        <taxon>Eleutherodactylus</taxon>
        <taxon>Eleutherodactylus</taxon>
    </lineage>
</organism>
<evidence type="ECO:0000256" key="1">
    <source>
        <dbReference type="SAM" id="MobiDB-lite"/>
    </source>
</evidence>
<proteinExistence type="predicted"/>
<gene>
    <name evidence="2" type="ORF">GDO78_019826</name>
</gene>
<reference evidence="2" key="1">
    <citation type="thesis" date="2020" institute="ProQuest LLC" country="789 East Eisenhower Parkway, Ann Arbor, MI, USA">
        <title>Comparative Genomics and Chromosome Evolution.</title>
        <authorList>
            <person name="Mudd A.B."/>
        </authorList>
    </citation>
    <scope>NUCLEOTIDE SEQUENCE</scope>
    <source>
        <strain evidence="2">HN-11 Male</strain>
        <tissue evidence="2">Kidney and liver</tissue>
    </source>
</reference>
<keyword evidence="3" id="KW-1185">Reference proteome</keyword>
<evidence type="ECO:0000313" key="2">
    <source>
        <dbReference type="EMBL" id="KAG9469710.1"/>
    </source>
</evidence>
<protein>
    <submittedName>
        <fullName evidence="2">Uncharacterized protein</fullName>
    </submittedName>
</protein>
<name>A0A8J6EIR2_ELECQ</name>
<feature type="region of interest" description="Disordered" evidence="1">
    <location>
        <begin position="58"/>
        <end position="86"/>
    </location>
</feature>
<sequence>MSEDPSQHRYHRSRSLMFITRGTGAKVEIEEATFTEGKKLLKNFVDLTWVQQLGLERQPPKLGSSPFQPGVQTDAPILPDVHAPNQ</sequence>
<dbReference type="AlphaFoldDB" id="A0A8J6EIR2"/>